<reference evidence="9 10" key="1">
    <citation type="submission" date="2021-06" db="EMBL/GenBank/DDBJ databases">
        <authorList>
            <person name="Sun Q."/>
            <person name="Li D."/>
        </authorList>
    </citation>
    <scope>NUCLEOTIDE SEQUENCE [LARGE SCALE GENOMIC DNA]</scope>
    <source>
        <strain evidence="9 10">MSJ-11</strain>
    </source>
</reference>
<dbReference type="Proteomes" id="UP000726170">
    <property type="component" value="Unassembled WGS sequence"/>
</dbReference>
<comment type="caution">
    <text evidence="9">The sequence shown here is derived from an EMBL/GenBank/DDBJ whole genome shotgun (WGS) entry which is preliminary data.</text>
</comment>
<name>A0ABS6EC82_9CLOT</name>
<evidence type="ECO:0000256" key="3">
    <source>
        <dbReference type="ARBA" id="ARBA00022676"/>
    </source>
</evidence>
<evidence type="ECO:0000256" key="1">
    <source>
        <dbReference type="ARBA" id="ARBA00004651"/>
    </source>
</evidence>
<keyword evidence="4" id="KW-0808">Transferase</keyword>
<evidence type="ECO:0000256" key="4">
    <source>
        <dbReference type="ARBA" id="ARBA00022679"/>
    </source>
</evidence>
<gene>
    <name evidence="9" type="ORF">KQI86_00615</name>
</gene>
<accession>A0ABS6EC82</accession>
<keyword evidence="5 8" id="KW-0812">Transmembrane</keyword>
<dbReference type="PANTHER" id="PTHR33908:SF11">
    <property type="entry name" value="MEMBRANE PROTEIN"/>
    <property type="match status" value="1"/>
</dbReference>
<feature type="transmembrane region" description="Helical" evidence="8">
    <location>
        <begin position="340"/>
        <end position="360"/>
    </location>
</feature>
<evidence type="ECO:0000313" key="10">
    <source>
        <dbReference type="Proteomes" id="UP000726170"/>
    </source>
</evidence>
<feature type="transmembrane region" description="Helical" evidence="8">
    <location>
        <begin position="16"/>
        <end position="37"/>
    </location>
</feature>
<keyword evidence="6 8" id="KW-1133">Transmembrane helix</keyword>
<organism evidence="9 10">
    <name type="scientific">Clostridium mobile</name>
    <dbReference type="NCBI Taxonomy" id="2841512"/>
    <lineage>
        <taxon>Bacteria</taxon>
        <taxon>Bacillati</taxon>
        <taxon>Bacillota</taxon>
        <taxon>Clostridia</taxon>
        <taxon>Eubacteriales</taxon>
        <taxon>Clostridiaceae</taxon>
        <taxon>Clostridium</taxon>
    </lineage>
</organism>
<protein>
    <submittedName>
        <fullName evidence="9">Glycosyltransferase family 39 protein</fullName>
    </submittedName>
</protein>
<feature type="transmembrane region" description="Helical" evidence="8">
    <location>
        <begin position="86"/>
        <end position="105"/>
    </location>
</feature>
<evidence type="ECO:0000256" key="2">
    <source>
        <dbReference type="ARBA" id="ARBA00022475"/>
    </source>
</evidence>
<proteinExistence type="predicted"/>
<feature type="transmembrane region" description="Helical" evidence="8">
    <location>
        <begin position="117"/>
        <end position="141"/>
    </location>
</feature>
<evidence type="ECO:0000313" key="9">
    <source>
        <dbReference type="EMBL" id="MBU5482804.1"/>
    </source>
</evidence>
<sequence length="423" mass="49063">MLETLYYTNTKKDKSYFFKISVLGILLSSLWCIFIKATPFSDFEYYYNLAVEISQGGAWGDTYTSVGYPIILGGIFKLFGASVRNAQIFNLILTCINYFLVYKILGRLSIEEKTKKIIFTVFVFFPLNIYYSILVGTEILFTNIILWCTYIYLLDFKGKYLILGILTALNTMVKPFYILYAFLIFVVNLVSTGKFIDSFKKAFIIFITSIILLSPWIYRNSKLTGELTWVSNNGGIVLYINNNSQNNHGTWMPAEDVENSIVKTEEYINSNMTKKNKMLSSAAKEWIKSHPKDFIELGLLRLKVTYAAAGDSYYTMYNSVLSDSAKYYIFMFSSAVKALIFYPGILFVLIYSVYILYCIFTKNTRLINKFSLYSLVLFYMITCVYFLTEGQPRYSFPLIFTMTYLSTCFYQKLFYMLKRGFSL</sequence>
<feature type="transmembrane region" description="Helical" evidence="8">
    <location>
        <begin position="372"/>
        <end position="388"/>
    </location>
</feature>
<dbReference type="EMBL" id="JAHLQF010000001">
    <property type="protein sequence ID" value="MBU5482804.1"/>
    <property type="molecule type" value="Genomic_DNA"/>
</dbReference>
<dbReference type="InterPro" id="IPR050297">
    <property type="entry name" value="LipidA_mod_glycosyltrf_83"/>
</dbReference>
<dbReference type="RefSeq" id="WP_216437221.1">
    <property type="nucleotide sequence ID" value="NZ_JAHLQF010000001.1"/>
</dbReference>
<feature type="transmembrane region" description="Helical" evidence="8">
    <location>
        <begin position="394"/>
        <end position="415"/>
    </location>
</feature>
<keyword evidence="10" id="KW-1185">Reference proteome</keyword>
<evidence type="ECO:0000256" key="6">
    <source>
        <dbReference type="ARBA" id="ARBA00022989"/>
    </source>
</evidence>
<keyword evidence="3" id="KW-0328">Glycosyltransferase</keyword>
<feature type="transmembrane region" description="Helical" evidence="8">
    <location>
        <begin position="161"/>
        <end position="190"/>
    </location>
</feature>
<evidence type="ECO:0000256" key="8">
    <source>
        <dbReference type="SAM" id="Phobius"/>
    </source>
</evidence>
<dbReference type="PANTHER" id="PTHR33908">
    <property type="entry name" value="MANNOSYLTRANSFERASE YKCB-RELATED"/>
    <property type="match status" value="1"/>
</dbReference>
<keyword evidence="7 8" id="KW-0472">Membrane</keyword>
<evidence type="ECO:0000256" key="5">
    <source>
        <dbReference type="ARBA" id="ARBA00022692"/>
    </source>
</evidence>
<evidence type="ECO:0000256" key="7">
    <source>
        <dbReference type="ARBA" id="ARBA00023136"/>
    </source>
</evidence>
<keyword evidence="2" id="KW-1003">Cell membrane</keyword>
<comment type="subcellular location">
    <subcellularLocation>
        <location evidence="1">Cell membrane</location>
        <topology evidence="1">Multi-pass membrane protein</topology>
    </subcellularLocation>
</comment>
<feature type="transmembrane region" description="Helical" evidence="8">
    <location>
        <begin position="202"/>
        <end position="218"/>
    </location>
</feature>